<keyword evidence="1" id="KW-0472">Membrane</keyword>
<evidence type="ECO:0000313" key="4">
    <source>
        <dbReference type="Proteomes" id="UP000332933"/>
    </source>
</evidence>
<protein>
    <submittedName>
        <fullName evidence="3">Aste57867_20692 protein</fullName>
    </submittedName>
</protein>
<dbReference type="EMBL" id="CAADRA010006926">
    <property type="protein sequence ID" value="VFT97372.1"/>
    <property type="molecule type" value="Genomic_DNA"/>
</dbReference>
<evidence type="ECO:0000256" key="1">
    <source>
        <dbReference type="SAM" id="Phobius"/>
    </source>
</evidence>
<feature type="transmembrane region" description="Helical" evidence="1">
    <location>
        <begin position="75"/>
        <end position="96"/>
    </location>
</feature>
<keyword evidence="1" id="KW-1133">Transmembrane helix</keyword>
<dbReference type="AlphaFoldDB" id="A0A485LG65"/>
<keyword evidence="4" id="KW-1185">Reference proteome</keyword>
<evidence type="ECO:0000313" key="3">
    <source>
        <dbReference type="EMBL" id="VFT97372.1"/>
    </source>
</evidence>
<dbReference type="Proteomes" id="UP000332933">
    <property type="component" value="Unassembled WGS sequence"/>
</dbReference>
<name>A0A485LG65_9STRA</name>
<reference evidence="3 4" key="1">
    <citation type="submission" date="2019-03" db="EMBL/GenBank/DDBJ databases">
        <authorList>
            <person name="Gaulin E."/>
            <person name="Dumas B."/>
        </authorList>
    </citation>
    <scope>NUCLEOTIDE SEQUENCE [LARGE SCALE GENOMIC DNA]</scope>
    <source>
        <strain evidence="3">CBS 568.67</strain>
    </source>
</reference>
<dbReference type="EMBL" id="VJMH01006900">
    <property type="protein sequence ID" value="KAF0687573.1"/>
    <property type="molecule type" value="Genomic_DNA"/>
</dbReference>
<sequence length="193" mass="21693">MVAIVNDIAMALTQDYTAYYATANSILVWLVVMTWSFASPIRHSMSINKQCQLTQVDFQVVCESASITIGYLPRLVAIVGIVLGCNTLCYVTTRLLVKHPAQSRVESIFVYAGARYLFMASQWVHNDIYYMDRMSAVLNGTLTLRHGNTMFGLDIKLWRIFQVEIPRDLDIPPTSHELAVAVKNALPITLVPH</sequence>
<reference evidence="2" key="2">
    <citation type="submission" date="2019-06" db="EMBL/GenBank/DDBJ databases">
        <title>Genomics analysis of Aphanomyces spp. identifies a new class of oomycete effector associated with host adaptation.</title>
        <authorList>
            <person name="Gaulin E."/>
        </authorList>
    </citation>
    <scope>NUCLEOTIDE SEQUENCE</scope>
    <source>
        <strain evidence="2">CBS 578.67</strain>
    </source>
</reference>
<feature type="transmembrane region" description="Helical" evidence="1">
    <location>
        <begin position="18"/>
        <end position="38"/>
    </location>
</feature>
<accession>A0A485LG65</accession>
<keyword evidence="1" id="KW-0812">Transmembrane</keyword>
<proteinExistence type="predicted"/>
<organism evidence="3 4">
    <name type="scientific">Aphanomyces stellatus</name>
    <dbReference type="NCBI Taxonomy" id="120398"/>
    <lineage>
        <taxon>Eukaryota</taxon>
        <taxon>Sar</taxon>
        <taxon>Stramenopiles</taxon>
        <taxon>Oomycota</taxon>
        <taxon>Saprolegniomycetes</taxon>
        <taxon>Saprolegniales</taxon>
        <taxon>Verrucalvaceae</taxon>
        <taxon>Aphanomyces</taxon>
    </lineage>
</organism>
<gene>
    <name evidence="3" type="primary">Aste57867_20692</name>
    <name evidence="2" type="ORF">As57867_020624</name>
    <name evidence="3" type="ORF">ASTE57867_20692</name>
</gene>
<evidence type="ECO:0000313" key="2">
    <source>
        <dbReference type="EMBL" id="KAF0687573.1"/>
    </source>
</evidence>
<dbReference type="OrthoDB" id="78494at2759"/>